<dbReference type="Proteomes" id="UP000001231">
    <property type="component" value="Chromosome"/>
</dbReference>
<proteinExistence type="predicted"/>
<reference evidence="1 2" key="1">
    <citation type="journal article" date="2009" name="Stand. Genomic Sci.">
        <title>Complete genome sequence of Kangiella koreensis type strain (SW-125).</title>
        <authorList>
            <person name="Han C."/>
            <person name="Sikorski J."/>
            <person name="Lapidus A."/>
            <person name="Nolan M."/>
            <person name="Glavina Del Rio T."/>
            <person name="Tice H."/>
            <person name="Cheng J.F."/>
            <person name="Lucas S."/>
            <person name="Chen F."/>
            <person name="Copeland A."/>
            <person name="Ivanova N."/>
            <person name="Mavromatis K."/>
            <person name="Ovchinnikova G."/>
            <person name="Pati A."/>
            <person name="Bruce D."/>
            <person name="Goodwin L."/>
            <person name="Pitluck S."/>
            <person name="Chen A."/>
            <person name="Palaniappan K."/>
            <person name="Land M."/>
            <person name="Hauser L."/>
            <person name="Chang Y.J."/>
            <person name="Jeffries C.D."/>
            <person name="Chain P."/>
            <person name="Saunders E."/>
            <person name="Brettin T."/>
            <person name="Goker M."/>
            <person name="Tindall B.J."/>
            <person name="Bristow J."/>
            <person name="Eisen J.A."/>
            <person name="Markowitz V."/>
            <person name="Hugenholtz P."/>
            <person name="Kyrpides N.C."/>
            <person name="Klenk H.P."/>
            <person name="Detter J.C."/>
        </authorList>
    </citation>
    <scope>NUCLEOTIDE SEQUENCE [LARGE SCALE GENOMIC DNA]</scope>
    <source>
        <strain evidence="2">DSM 16069 / KCTC 12182 / SW-125</strain>
    </source>
</reference>
<organism evidence="1 2">
    <name type="scientific">Kangiella koreensis (strain DSM 16069 / JCM 12317 / KCTC 12182 / SW-125)</name>
    <dbReference type="NCBI Taxonomy" id="523791"/>
    <lineage>
        <taxon>Bacteria</taxon>
        <taxon>Pseudomonadati</taxon>
        <taxon>Pseudomonadota</taxon>
        <taxon>Gammaproteobacteria</taxon>
        <taxon>Kangiellales</taxon>
        <taxon>Kangiellaceae</taxon>
        <taxon>Kangiella</taxon>
    </lineage>
</organism>
<name>C7RAA2_KANKD</name>
<dbReference type="HOGENOM" id="CLU_1624897_0_0_6"/>
<dbReference type="AlphaFoldDB" id="C7RAA2"/>
<dbReference type="InParanoid" id="C7RAA2"/>
<dbReference type="STRING" id="523791.Kkor_0801"/>
<dbReference type="KEGG" id="kko:Kkor_0801"/>
<dbReference type="EMBL" id="CP001707">
    <property type="protein sequence ID" value="ACV26221.1"/>
    <property type="molecule type" value="Genomic_DNA"/>
</dbReference>
<protein>
    <submittedName>
        <fullName evidence="1">Uncharacterized protein</fullName>
    </submittedName>
</protein>
<dbReference type="OrthoDB" id="6195730at2"/>
<evidence type="ECO:0000313" key="2">
    <source>
        <dbReference type="Proteomes" id="UP000001231"/>
    </source>
</evidence>
<evidence type="ECO:0000313" key="1">
    <source>
        <dbReference type="EMBL" id="ACV26221.1"/>
    </source>
</evidence>
<gene>
    <name evidence="1" type="ordered locus">Kkor_0801</name>
</gene>
<accession>C7RAA2</accession>
<sequence>MSSWNRSYLEAMSVPVWVSRQEAIANIVTEPAEAEVATKADGQLEQETTLGFVSVVGDMQAKICILVTADQDLQQAKSNFLLLAQAWKQWQDTDLPLTLLQLVEQDHSTENAEPINDLKEKQLLLASSQSLELPHLTVKPAPTLNWQSASDKKAWWQLIQQLV</sequence>
<keyword evidence="2" id="KW-1185">Reference proteome</keyword>
<dbReference type="RefSeq" id="WP_012800735.1">
    <property type="nucleotide sequence ID" value="NC_013166.1"/>
</dbReference>